<dbReference type="EMBL" id="AP023081">
    <property type="protein sequence ID" value="BCD86489.1"/>
    <property type="molecule type" value="Genomic_DNA"/>
</dbReference>
<dbReference type="Pfam" id="PF25917">
    <property type="entry name" value="BSH_RND"/>
    <property type="match status" value="1"/>
</dbReference>
<gene>
    <name evidence="6" type="primary">mexE_1</name>
    <name evidence="6" type="ORF">PSm6_28960</name>
</gene>
<dbReference type="Gene3D" id="2.40.50.100">
    <property type="match status" value="1"/>
</dbReference>
<dbReference type="PROSITE" id="PS51257">
    <property type="entry name" value="PROKAR_LIPOPROTEIN"/>
    <property type="match status" value="1"/>
</dbReference>
<keyword evidence="7" id="KW-1185">Reference proteome</keyword>
<comment type="similarity">
    <text evidence="2">Belongs to the membrane fusion protein (MFP) (TC 8.A.1) family.</text>
</comment>
<dbReference type="Proteomes" id="UP001064896">
    <property type="component" value="Chromosome"/>
</dbReference>
<reference evidence="6" key="1">
    <citation type="submission" date="2020-05" db="EMBL/GenBank/DDBJ databases">
        <title>Complete genome sequence of Pseudomonas sp. Sm006.</title>
        <authorList>
            <person name="Takeuchi K."/>
            <person name="Someya N."/>
        </authorList>
    </citation>
    <scope>NUCLEOTIDE SEQUENCE</scope>
    <source>
        <strain evidence="6">Sm006</strain>
    </source>
</reference>
<accession>A0ABN6BRI6</accession>
<proteinExistence type="inferred from homology"/>
<evidence type="ECO:0000259" key="5">
    <source>
        <dbReference type="Pfam" id="PF25944"/>
    </source>
</evidence>
<evidence type="ECO:0000259" key="4">
    <source>
        <dbReference type="Pfam" id="PF25917"/>
    </source>
</evidence>
<evidence type="ECO:0000256" key="2">
    <source>
        <dbReference type="ARBA" id="ARBA00009477"/>
    </source>
</evidence>
<dbReference type="Pfam" id="PF25944">
    <property type="entry name" value="Beta-barrel_RND"/>
    <property type="match status" value="1"/>
</dbReference>
<protein>
    <submittedName>
        <fullName evidence="6">Resistance-nodulation-cell division (RND) multidrug efflux membrane fusion protein MexE</fullName>
    </submittedName>
</protein>
<dbReference type="Gene3D" id="2.40.420.20">
    <property type="match status" value="1"/>
</dbReference>
<keyword evidence="3" id="KW-0175">Coiled coil</keyword>
<dbReference type="PANTHER" id="PTHR30158">
    <property type="entry name" value="ACRA/E-RELATED COMPONENT OF DRUG EFFLUX TRANSPORTER"/>
    <property type="match status" value="1"/>
</dbReference>
<dbReference type="NCBIfam" id="TIGR01730">
    <property type="entry name" value="RND_mfp"/>
    <property type="match status" value="1"/>
</dbReference>
<dbReference type="PANTHER" id="PTHR30158:SF26">
    <property type="entry name" value="RESISTANCE-NODULATION-CELL DIVISION (RND) MULTIDRUG EFFLUX MEMBRANE FUSION PROTEIN MEXE"/>
    <property type="match status" value="1"/>
</dbReference>
<organism evidence="6 7">
    <name type="scientific">Pseudomonas solani</name>
    <dbReference type="NCBI Taxonomy" id="2731552"/>
    <lineage>
        <taxon>Bacteria</taxon>
        <taxon>Pseudomonadati</taxon>
        <taxon>Pseudomonadota</taxon>
        <taxon>Gammaproteobacteria</taxon>
        <taxon>Pseudomonadales</taxon>
        <taxon>Pseudomonadaceae</taxon>
        <taxon>Pseudomonas</taxon>
    </lineage>
</organism>
<dbReference type="InterPro" id="IPR006143">
    <property type="entry name" value="RND_pump_MFP"/>
</dbReference>
<feature type="domain" description="Multidrug resistance protein MdtA-like beta-barrel" evidence="5">
    <location>
        <begin position="230"/>
        <end position="289"/>
    </location>
</feature>
<dbReference type="RefSeq" id="WP_265170432.1">
    <property type="nucleotide sequence ID" value="NZ_AP023081.1"/>
</dbReference>
<dbReference type="InterPro" id="IPR058626">
    <property type="entry name" value="MdtA-like_b-barrel"/>
</dbReference>
<evidence type="ECO:0000256" key="3">
    <source>
        <dbReference type="ARBA" id="ARBA00023054"/>
    </source>
</evidence>
<sequence length="347" mass="37725">MRSIRSHSGRFALLAFLVTLVACEAKQQDVSLELPVVGVAEVVTRKVDDWEEFSGRLEAPEVVELRPRVSGPVVDVLFRDGATVRKGEVLFRIDPRPFEVEVQRLEARLRQAVAIRTRTESEARRGDRLKARSAMSTELAEARRAAAEQAGAEVAAIQAQVEAARLNLGYTRITAPIDGRLSTANVTVGNLVSADSTLLTTLLGTRNLYAYFDMDEGTYLRLSSELLNAGEPALVHVELTGRAGEAHRGHLDFIDNQVSPLTGTLRARAVLDNAAGTLIPGLYVRLKLQGLASYEAAMIRDEAIGVDLGKRYVLVLGGDGVLSYREVELGPKQEGLRIVRSGLKGGM</sequence>
<comment type="subcellular location">
    <subcellularLocation>
        <location evidence="1">Cell inner membrane</location>
        <topology evidence="1">Lipid-anchor</topology>
    </subcellularLocation>
</comment>
<evidence type="ECO:0000313" key="7">
    <source>
        <dbReference type="Proteomes" id="UP001064896"/>
    </source>
</evidence>
<dbReference type="SUPFAM" id="SSF111369">
    <property type="entry name" value="HlyD-like secretion proteins"/>
    <property type="match status" value="1"/>
</dbReference>
<evidence type="ECO:0000313" key="6">
    <source>
        <dbReference type="EMBL" id="BCD86489.1"/>
    </source>
</evidence>
<evidence type="ECO:0000256" key="1">
    <source>
        <dbReference type="ARBA" id="ARBA00004519"/>
    </source>
</evidence>
<feature type="domain" description="Multidrug resistance protein MdtA-like barrel-sandwich hybrid" evidence="4">
    <location>
        <begin position="61"/>
        <end position="197"/>
    </location>
</feature>
<dbReference type="InterPro" id="IPR058625">
    <property type="entry name" value="MdtA-like_BSH"/>
</dbReference>
<dbReference type="Gene3D" id="2.40.30.170">
    <property type="match status" value="1"/>
</dbReference>
<name>A0ABN6BRI6_9PSED</name>
<dbReference type="Gene3D" id="1.10.287.470">
    <property type="entry name" value="Helix hairpin bin"/>
    <property type="match status" value="1"/>
</dbReference>